<dbReference type="AlphaFoldDB" id="A0A163J0M9"/>
<dbReference type="OMA" id="DEPWNDQ"/>
<dbReference type="InParanoid" id="A0A163J0M9"/>
<organism evidence="2">
    <name type="scientific">Absidia glauca</name>
    <name type="common">Pin mould</name>
    <dbReference type="NCBI Taxonomy" id="4829"/>
    <lineage>
        <taxon>Eukaryota</taxon>
        <taxon>Fungi</taxon>
        <taxon>Fungi incertae sedis</taxon>
        <taxon>Mucoromycota</taxon>
        <taxon>Mucoromycotina</taxon>
        <taxon>Mucoromycetes</taxon>
        <taxon>Mucorales</taxon>
        <taxon>Cunninghamellaceae</taxon>
        <taxon>Absidia</taxon>
    </lineage>
</organism>
<reference evidence="2" key="1">
    <citation type="submission" date="2016-04" db="EMBL/GenBank/DDBJ databases">
        <authorList>
            <person name="Evans L.H."/>
            <person name="Alamgir A."/>
            <person name="Owens N."/>
            <person name="Weber N.D."/>
            <person name="Virtaneva K."/>
            <person name="Barbian K."/>
            <person name="Babar A."/>
            <person name="Rosenke K."/>
        </authorList>
    </citation>
    <scope>NUCLEOTIDE SEQUENCE [LARGE SCALE GENOMIC DNA]</scope>
    <source>
        <strain evidence="2">CBS 101.48</strain>
    </source>
</reference>
<dbReference type="Pfam" id="PF13966">
    <property type="entry name" value="zf-RVT"/>
    <property type="match status" value="1"/>
</dbReference>
<dbReference type="EMBL" id="LT551130">
    <property type="protein sequence ID" value="SAL96463.1"/>
    <property type="molecule type" value="Genomic_DNA"/>
</dbReference>
<sequence>MPEYVLTFIVNSDDDYKDSLPPDITEDLQHWTIPTRNTTTAPTKTYKGSTREYRRFWQASTDVQPTLTPPSAPSPRERMSKHQWHFFWSLTIPHNVRNFWWRLLLNKLPTRLHRHRHQPLQCPTNTCTFCNTAIEDNYHMVVGCPVKQTFWRYVLTLMDLQHDLTTIWNWITFYDLPRNKTGLDQHRSNLTMLGKALTIIWQQHWRSVLGDEPWNDQLAASSFRLLLWKQGNGVVLE</sequence>
<proteinExistence type="predicted"/>
<dbReference type="InterPro" id="IPR026960">
    <property type="entry name" value="RVT-Znf"/>
</dbReference>
<name>A0A163J0M9_ABSGL</name>
<gene>
    <name evidence="2" type="primary">ABSGL_01875.1 scaffold 2522</name>
</gene>
<evidence type="ECO:0000313" key="2">
    <source>
        <dbReference type="EMBL" id="SAL96463.1"/>
    </source>
</evidence>
<evidence type="ECO:0000259" key="1">
    <source>
        <dbReference type="Pfam" id="PF13966"/>
    </source>
</evidence>
<feature type="domain" description="Reverse transcriptase zinc-binding" evidence="1">
    <location>
        <begin position="80"/>
        <end position="151"/>
    </location>
</feature>
<keyword evidence="3" id="KW-1185">Reference proteome</keyword>
<dbReference type="OrthoDB" id="2275614at2759"/>
<protein>
    <recommendedName>
        <fullName evidence="1">Reverse transcriptase zinc-binding domain-containing protein</fullName>
    </recommendedName>
</protein>
<evidence type="ECO:0000313" key="3">
    <source>
        <dbReference type="Proteomes" id="UP000078561"/>
    </source>
</evidence>
<dbReference type="Proteomes" id="UP000078561">
    <property type="component" value="Unassembled WGS sequence"/>
</dbReference>
<accession>A0A163J0M9</accession>